<dbReference type="HOGENOM" id="CLU_021021_3_0_9"/>
<dbReference type="PATRIC" id="fig|86416.3.peg.3931"/>
<dbReference type="eggNOG" id="COG1653">
    <property type="taxonomic scope" value="Bacteria"/>
</dbReference>
<dbReference type="RefSeq" id="WP_015616960.1">
    <property type="nucleotide sequence ID" value="NC_021182.1"/>
</dbReference>
<dbReference type="Gene3D" id="3.40.190.10">
    <property type="entry name" value="Periplasmic binding protein-like II"/>
    <property type="match status" value="2"/>
</dbReference>
<dbReference type="SUPFAM" id="SSF53850">
    <property type="entry name" value="Periplasmic binding protein-like II"/>
    <property type="match status" value="1"/>
</dbReference>
<dbReference type="CDD" id="cd13580">
    <property type="entry name" value="PBP2_AlgQ_like_1"/>
    <property type="match status" value="1"/>
</dbReference>
<accession>R4KGE6</accession>
<organism evidence="3 4">
    <name type="scientific">Clostridium pasteurianum BC1</name>
    <dbReference type="NCBI Taxonomy" id="86416"/>
    <lineage>
        <taxon>Bacteria</taxon>
        <taxon>Bacillati</taxon>
        <taxon>Bacillota</taxon>
        <taxon>Clostridia</taxon>
        <taxon>Eubacteriales</taxon>
        <taxon>Clostridiaceae</taxon>
        <taxon>Clostridium</taxon>
    </lineage>
</organism>
<feature type="signal peptide" evidence="2">
    <location>
        <begin position="1"/>
        <end position="27"/>
    </location>
</feature>
<dbReference type="InterPro" id="IPR050490">
    <property type="entry name" value="Bact_solute-bd_prot1"/>
</dbReference>
<dbReference type="EMBL" id="CP003261">
    <property type="protein sequence ID" value="AGK98685.1"/>
    <property type="molecule type" value="Genomic_DNA"/>
</dbReference>
<reference evidence="3 4" key="1">
    <citation type="submission" date="2012-01" db="EMBL/GenBank/DDBJ databases">
        <title>Complete sequence of chromosome of Clostridium pasteurianum BC1.</title>
        <authorList>
            <consortium name="US DOE Joint Genome Institute"/>
            <person name="Lucas S."/>
            <person name="Han J."/>
            <person name="Lapidus A."/>
            <person name="Cheng J.-F."/>
            <person name="Goodwin L."/>
            <person name="Pitluck S."/>
            <person name="Peters L."/>
            <person name="Mikhailova N."/>
            <person name="Teshima H."/>
            <person name="Detter J.C."/>
            <person name="Han C."/>
            <person name="Tapia R."/>
            <person name="Land M."/>
            <person name="Hauser L."/>
            <person name="Kyrpides N."/>
            <person name="Ivanova N."/>
            <person name="Pagani I."/>
            <person name="Dunn J."/>
            <person name="Taghavi S."/>
            <person name="Francis A."/>
            <person name="van der Lelie D."/>
            <person name="Woyke T."/>
        </authorList>
    </citation>
    <scope>NUCLEOTIDE SEQUENCE [LARGE SCALE GENOMIC DNA]</scope>
    <source>
        <strain evidence="3 4">BC1</strain>
    </source>
</reference>
<feature type="chain" id="PRO_5039373903" evidence="2">
    <location>
        <begin position="28"/>
        <end position="555"/>
    </location>
</feature>
<dbReference type="Proteomes" id="UP000013523">
    <property type="component" value="Chromosome"/>
</dbReference>
<evidence type="ECO:0000256" key="2">
    <source>
        <dbReference type="SAM" id="SignalP"/>
    </source>
</evidence>
<keyword evidence="1 2" id="KW-0732">Signal</keyword>
<proteinExistence type="predicted"/>
<keyword evidence="4" id="KW-1185">Reference proteome</keyword>
<gene>
    <name evidence="3" type="ORF">Clopa_3936</name>
</gene>
<name>R4KGE6_CLOPA</name>
<evidence type="ECO:0000313" key="3">
    <source>
        <dbReference type="EMBL" id="AGK98685.1"/>
    </source>
</evidence>
<evidence type="ECO:0000256" key="1">
    <source>
        <dbReference type="ARBA" id="ARBA00022729"/>
    </source>
</evidence>
<keyword evidence="3" id="KW-0762">Sugar transport</keyword>
<dbReference type="PANTHER" id="PTHR43649:SF33">
    <property type="entry name" value="POLYGALACTURONAN_RHAMNOGALACTURONAN-BINDING PROTEIN YTCQ"/>
    <property type="match status" value="1"/>
</dbReference>
<evidence type="ECO:0000313" key="4">
    <source>
        <dbReference type="Proteomes" id="UP000013523"/>
    </source>
</evidence>
<dbReference type="AlphaFoldDB" id="R4KGE6"/>
<dbReference type="STRING" id="86416.Clopa_3936"/>
<dbReference type="OrthoDB" id="2650856at2"/>
<dbReference type="PANTHER" id="PTHR43649">
    <property type="entry name" value="ARABINOSE-BINDING PROTEIN-RELATED"/>
    <property type="match status" value="1"/>
</dbReference>
<dbReference type="PROSITE" id="PS51257">
    <property type="entry name" value="PROKAR_LIPOPROTEIN"/>
    <property type="match status" value="1"/>
</dbReference>
<sequence length="555" mass="60817">MIRRNNSLKMKIAALSLAIFTVSTIFTGCGSSGDTNVKDTSKAATTPYGKYDQQVVYTLGKATPGSPRFPKGDTYENNAYTRYLKEVLNVQNKDAFEAASGDAYKQKVSMAIASGTIPDIMQVDAATLKQLVDNNMIEDLTEVYKNDATDTIKKDYASYGGKALASATFDGKLMALPSTQCSNTPTMLWLRQDWMDKLGLKAPKTMDDVENILNEFVTKDPGGNGKGKTIGLIASPTIGGAYASLYQMDNVLALYNAFPNQWIKEDGKVVYGSTTANMKKGLQKVADLYKKGLIDPQIAARKGDDITSLIVNGQAGAFFGPWWSADYPLNDAKKVNPKAQWTPYIAPVNSDGTVTAYTQNPASGDYFVVRKGFKHPELLVKIASVLNDKMIFEDYGRQELLDYTKQSVDTGVKPVGILINDNNATLDMYKNIDLALQGKKDPDSLGADKGNYEKAQEYLKNPNNPSADAWSGYTSRMVSTKLMAEAKVNEVNPVFFGQTASMKLKNANLQKLQDEAFLKIVTGQESINDFDKFVATWKSTGGDQITKEVEEAIKK</sequence>
<protein>
    <submittedName>
        <fullName evidence="3">ABC-type sugar transport system, periplasmic component</fullName>
    </submittedName>
</protein>
<keyword evidence="3" id="KW-0813">Transport</keyword>
<dbReference type="KEGG" id="cpas:Clopa_3936"/>